<dbReference type="EMBL" id="CP097479">
    <property type="protein sequence ID" value="USS93962.1"/>
    <property type="molecule type" value="Genomic_DNA"/>
</dbReference>
<dbReference type="Proteomes" id="UP001057532">
    <property type="component" value="Plasmid punnamed"/>
</dbReference>
<dbReference type="InterPro" id="IPR010982">
    <property type="entry name" value="Lambda_DNA-bd_dom_sf"/>
</dbReference>
<evidence type="ECO:0000313" key="2">
    <source>
        <dbReference type="EMBL" id="USS93962.1"/>
    </source>
</evidence>
<dbReference type="Pfam" id="PF01381">
    <property type="entry name" value="HTH_3"/>
    <property type="match status" value="1"/>
</dbReference>
<evidence type="ECO:0000259" key="1">
    <source>
        <dbReference type="PROSITE" id="PS50943"/>
    </source>
</evidence>
<organism evidence="2 3">
    <name type="scientific">Fructilactobacillus ixorae</name>
    <dbReference type="NCBI Taxonomy" id="1750535"/>
    <lineage>
        <taxon>Bacteria</taxon>
        <taxon>Bacillati</taxon>
        <taxon>Bacillota</taxon>
        <taxon>Bacilli</taxon>
        <taxon>Lactobacillales</taxon>
        <taxon>Lactobacillaceae</taxon>
        <taxon>Fructilactobacillus</taxon>
    </lineage>
</organism>
<protein>
    <submittedName>
        <fullName evidence="2">Helix-turn-helix transcriptional regulator</fullName>
    </submittedName>
</protein>
<dbReference type="SMART" id="SM00530">
    <property type="entry name" value="HTH_XRE"/>
    <property type="match status" value="1"/>
</dbReference>
<geneLocation type="plasmid" evidence="2 3">
    <name>punnamed</name>
</geneLocation>
<keyword evidence="2" id="KW-0614">Plasmid</keyword>
<name>A0ABY5C6E9_9LACO</name>
<dbReference type="Gene3D" id="1.10.260.40">
    <property type="entry name" value="lambda repressor-like DNA-binding domains"/>
    <property type="match status" value="1"/>
</dbReference>
<keyword evidence="3" id="KW-1185">Reference proteome</keyword>
<gene>
    <name evidence="2" type="ORF">M8332_06995</name>
</gene>
<dbReference type="PROSITE" id="PS50943">
    <property type="entry name" value="HTH_CROC1"/>
    <property type="match status" value="1"/>
</dbReference>
<dbReference type="InterPro" id="IPR001387">
    <property type="entry name" value="Cro/C1-type_HTH"/>
</dbReference>
<feature type="domain" description="HTH cro/C1-type" evidence="1">
    <location>
        <begin position="12"/>
        <end position="66"/>
    </location>
</feature>
<dbReference type="RefSeq" id="WP_252780842.1">
    <property type="nucleotide sequence ID" value="NZ_CP097479.1"/>
</dbReference>
<dbReference type="CDD" id="cd00093">
    <property type="entry name" value="HTH_XRE"/>
    <property type="match status" value="1"/>
</dbReference>
<sequence length="84" mass="9285">MLSLKAKNPKELQKMLSMNGFSIRSFSKKINSSPAYTSRVIKGVQSPYPPFAKKMADGLGVKIDDIFFADDGCKSKPKTKEALK</sequence>
<dbReference type="SUPFAM" id="SSF47413">
    <property type="entry name" value="lambda repressor-like DNA-binding domains"/>
    <property type="match status" value="1"/>
</dbReference>
<reference evidence="2" key="1">
    <citation type="submission" date="2022-05" db="EMBL/GenBank/DDBJ databases">
        <authorList>
            <person name="Oliphant S.A."/>
            <person name="Watson-Haigh N.S."/>
            <person name="Sumby K.M."/>
            <person name="Gardner J.M."/>
            <person name="Jiranek V."/>
        </authorList>
    </citation>
    <scope>NUCLEOTIDE SEQUENCE</scope>
    <source>
        <strain evidence="2">Ru20-1</strain>
        <plasmid evidence="2">punnamed</plasmid>
    </source>
</reference>
<proteinExistence type="predicted"/>
<evidence type="ECO:0000313" key="3">
    <source>
        <dbReference type="Proteomes" id="UP001057532"/>
    </source>
</evidence>
<accession>A0ABY5C6E9</accession>